<gene>
    <name evidence="1" type="ORF">AV649_12795</name>
</gene>
<dbReference type="NCBIfam" id="NF005834">
    <property type="entry name" value="PRK07738.1"/>
    <property type="match status" value="1"/>
</dbReference>
<dbReference type="InterPro" id="IPR005186">
    <property type="entry name" value="FlaG"/>
</dbReference>
<dbReference type="InterPro" id="IPR035924">
    <property type="entry name" value="FlaG-like_sf"/>
</dbReference>
<dbReference type="PANTHER" id="PTHR37166:SF1">
    <property type="entry name" value="PROTEIN FLAG"/>
    <property type="match status" value="1"/>
</dbReference>
<dbReference type="Pfam" id="PF03646">
    <property type="entry name" value="FlaG"/>
    <property type="match status" value="1"/>
</dbReference>
<organism evidence="1 2">
    <name type="scientific">Rossellomorea marisflavi</name>
    <dbReference type="NCBI Taxonomy" id="189381"/>
    <lineage>
        <taxon>Bacteria</taxon>
        <taxon>Bacillati</taxon>
        <taxon>Bacillota</taxon>
        <taxon>Bacilli</taxon>
        <taxon>Bacillales</taxon>
        <taxon>Bacillaceae</taxon>
        <taxon>Rossellomorea</taxon>
    </lineage>
</organism>
<sequence>MAGGTNGIHTQQKVSNYMNELIQNVRVEEKQSAPIEKPVSETSVKTALNGMKEFVSSANTHLKFEYHDRLNEYYVTIVDDVTQEIVKEIPAKKFLDMHADMAEFMGLVVDKKA</sequence>
<dbReference type="AlphaFoldDB" id="A0A163MDY7"/>
<dbReference type="SUPFAM" id="SSF160214">
    <property type="entry name" value="FlaG-like"/>
    <property type="match status" value="1"/>
</dbReference>
<comment type="caution">
    <text evidence="1">The sequence shown here is derived from an EMBL/GenBank/DDBJ whole genome shotgun (WGS) entry which is preliminary data.</text>
</comment>
<dbReference type="OrthoDB" id="9799867at2"/>
<dbReference type="EMBL" id="LQQY01000004">
    <property type="protein sequence ID" value="KZE52610.1"/>
    <property type="molecule type" value="Genomic_DNA"/>
</dbReference>
<evidence type="ECO:0000313" key="1">
    <source>
        <dbReference type="EMBL" id="KZE52610.1"/>
    </source>
</evidence>
<dbReference type="Gene3D" id="3.30.160.170">
    <property type="entry name" value="FlaG-like"/>
    <property type="match status" value="1"/>
</dbReference>
<dbReference type="RefSeq" id="WP_063190627.1">
    <property type="nucleotide sequence ID" value="NZ_JBNKIM010000003.1"/>
</dbReference>
<evidence type="ECO:0000313" key="2">
    <source>
        <dbReference type="Proteomes" id="UP000076510"/>
    </source>
</evidence>
<name>A0A163MDY7_9BACI</name>
<accession>A0A163MDY7</accession>
<evidence type="ECO:0008006" key="3">
    <source>
        <dbReference type="Google" id="ProtNLM"/>
    </source>
</evidence>
<proteinExistence type="predicted"/>
<dbReference type="PANTHER" id="PTHR37166">
    <property type="entry name" value="PROTEIN FLAG"/>
    <property type="match status" value="1"/>
</dbReference>
<protein>
    <recommendedName>
        <fullName evidence="3">Flagellar protein FlaG</fullName>
    </recommendedName>
</protein>
<reference evidence="2" key="1">
    <citation type="submission" date="2016-01" db="EMBL/GenBank/DDBJ databases">
        <title>Whole genome sequencing of Bhargavaea cecembensis T14.</title>
        <authorList>
            <person name="Hong K.W."/>
        </authorList>
    </citation>
    <scope>NUCLEOTIDE SEQUENCE [LARGE SCALE GENOMIC DNA]</scope>
    <source>
        <strain evidence="2">M19</strain>
    </source>
</reference>
<dbReference type="Proteomes" id="UP000076510">
    <property type="component" value="Unassembled WGS sequence"/>
</dbReference>